<organism evidence="2 3">
    <name type="scientific">Pelobates cultripes</name>
    <name type="common">Western spadefoot toad</name>
    <dbReference type="NCBI Taxonomy" id="61616"/>
    <lineage>
        <taxon>Eukaryota</taxon>
        <taxon>Metazoa</taxon>
        <taxon>Chordata</taxon>
        <taxon>Craniata</taxon>
        <taxon>Vertebrata</taxon>
        <taxon>Euteleostomi</taxon>
        <taxon>Amphibia</taxon>
        <taxon>Batrachia</taxon>
        <taxon>Anura</taxon>
        <taxon>Pelobatoidea</taxon>
        <taxon>Pelobatidae</taxon>
        <taxon>Pelobates</taxon>
    </lineage>
</organism>
<evidence type="ECO:0000256" key="1">
    <source>
        <dbReference type="SAM" id="MobiDB-lite"/>
    </source>
</evidence>
<evidence type="ECO:0000313" key="2">
    <source>
        <dbReference type="EMBL" id="CAH2300652.1"/>
    </source>
</evidence>
<proteinExistence type="predicted"/>
<keyword evidence="3" id="KW-1185">Reference proteome</keyword>
<protein>
    <submittedName>
        <fullName evidence="2">Uncharacterized protein</fullName>
    </submittedName>
</protein>
<reference evidence="2" key="1">
    <citation type="submission" date="2022-03" db="EMBL/GenBank/DDBJ databases">
        <authorList>
            <person name="Alioto T."/>
            <person name="Alioto T."/>
            <person name="Gomez Garrido J."/>
        </authorList>
    </citation>
    <scope>NUCLEOTIDE SEQUENCE</scope>
</reference>
<dbReference type="EMBL" id="OW240917">
    <property type="protein sequence ID" value="CAH2300652.1"/>
    <property type="molecule type" value="Genomic_DNA"/>
</dbReference>
<sequence length="153" mass="17345">MERKHRGFQVPESPKQRDIRLPCEQPMPQGPPKMAPAVSRTETALEESLEEEESLTSPRQGDLHREAESDDDSSPATKQMLLEMRQIWKSGEIRQDMGALQNKLQEVEERGTARDTRLQATETNLDGVTKQVQRLHHSGVQTQVPQHTPEGDT</sequence>
<gene>
    <name evidence="2" type="ORF">PECUL_23A006517</name>
</gene>
<accession>A0AAD1SGH8</accession>
<name>A0AAD1SGH8_PELCU</name>
<feature type="region of interest" description="Disordered" evidence="1">
    <location>
        <begin position="1"/>
        <end position="78"/>
    </location>
</feature>
<feature type="compositionally biased region" description="Acidic residues" evidence="1">
    <location>
        <begin position="44"/>
        <end position="54"/>
    </location>
</feature>
<evidence type="ECO:0000313" key="3">
    <source>
        <dbReference type="Proteomes" id="UP001295444"/>
    </source>
</evidence>
<dbReference type="Proteomes" id="UP001295444">
    <property type="component" value="Chromosome 06"/>
</dbReference>
<dbReference type="AlphaFoldDB" id="A0AAD1SGH8"/>